<gene>
    <name evidence="1" type="ORF">C803_00351</name>
</gene>
<evidence type="ECO:0000313" key="2">
    <source>
        <dbReference type="Proteomes" id="UP000014140"/>
    </source>
</evidence>
<dbReference type="Proteomes" id="UP000014140">
    <property type="component" value="Unassembled WGS sequence"/>
</dbReference>
<organism evidence="1 2">
    <name type="scientific">Parabacteroides goldsteinii dnLKV18</name>
    <dbReference type="NCBI Taxonomy" id="1235789"/>
    <lineage>
        <taxon>Bacteria</taxon>
        <taxon>Pseudomonadati</taxon>
        <taxon>Bacteroidota</taxon>
        <taxon>Bacteroidia</taxon>
        <taxon>Bacteroidales</taxon>
        <taxon>Tannerellaceae</taxon>
        <taxon>Parabacteroides</taxon>
    </lineage>
</organism>
<dbReference type="PATRIC" id="fig|1235789.3.peg.348"/>
<proteinExistence type="predicted"/>
<dbReference type="HOGENOM" id="CLU_152545_3_2_10"/>
<comment type="caution">
    <text evidence="1">The sequence shown here is derived from an EMBL/GenBank/DDBJ whole genome shotgun (WGS) entry which is preliminary data.</text>
</comment>
<reference evidence="1 2" key="1">
    <citation type="submission" date="2013-04" db="EMBL/GenBank/DDBJ databases">
        <title>The Genome Sequence of Parabacteroides goldsteinii dnLKV18.</title>
        <authorList>
            <consortium name="The Broad Institute Genomics Platform"/>
            <consortium name="The Broad Institute Genome Sequencing Center for Infectious Disease"/>
            <person name="Earl A."/>
            <person name="Xavier R."/>
            <person name="Kuhn K."/>
            <person name="Stappenbeck T."/>
            <person name="Walker B."/>
            <person name="Young S."/>
            <person name="Zeng Q."/>
            <person name="Gargeya S."/>
            <person name="Fitzgerald M."/>
            <person name="Haas B."/>
            <person name="Abouelleil A."/>
            <person name="Allen A.W."/>
            <person name="Alvarado L."/>
            <person name="Arachchi H.M."/>
            <person name="Berlin A.M."/>
            <person name="Chapman S.B."/>
            <person name="Gainer-Dewar J."/>
            <person name="Goldberg J."/>
            <person name="Griggs A."/>
            <person name="Gujja S."/>
            <person name="Hansen M."/>
            <person name="Howarth C."/>
            <person name="Imamovic A."/>
            <person name="Ireland A."/>
            <person name="Larimer J."/>
            <person name="McCowan C."/>
            <person name="Murphy C."/>
            <person name="Pearson M."/>
            <person name="Poon T.W."/>
            <person name="Priest M."/>
            <person name="Roberts A."/>
            <person name="Saif S."/>
            <person name="Shea T."/>
            <person name="Sisk P."/>
            <person name="Sykes S."/>
            <person name="Wortman J."/>
            <person name="Nusbaum C."/>
            <person name="Birren B."/>
        </authorList>
    </citation>
    <scope>NUCLEOTIDE SEQUENCE [LARGE SCALE GENOMIC DNA]</scope>
    <source>
        <strain evidence="2">dnLKV18</strain>
    </source>
</reference>
<dbReference type="RefSeq" id="WP_010802796.1">
    <property type="nucleotide sequence ID" value="NZ_KE159513.1"/>
</dbReference>
<accession>S0GS14</accession>
<dbReference type="Pfam" id="PF14053">
    <property type="entry name" value="DUF4248"/>
    <property type="match status" value="1"/>
</dbReference>
<keyword evidence="2" id="KW-1185">Reference proteome</keyword>
<dbReference type="AlphaFoldDB" id="S0GS14"/>
<evidence type="ECO:0008006" key="3">
    <source>
        <dbReference type="Google" id="ProtNLM"/>
    </source>
</evidence>
<protein>
    <recommendedName>
        <fullName evidence="3">DUF4248 domain-containing protein</fullName>
    </recommendedName>
</protein>
<dbReference type="InterPro" id="IPR025342">
    <property type="entry name" value="DUF4248"/>
</dbReference>
<name>S0GS14_9BACT</name>
<dbReference type="EMBL" id="ASSQ01000001">
    <property type="protein sequence ID" value="EOS19672.1"/>
    <property type="molecule type" value="Genomic_DNA"/>
</dbReference>
<evidence type="ECO:0000313" key="1">
    <source>
        <dbReference type="EMBL" id="EOS19672.1"/>
    </source>
</evidence>
<sequence>MISYPLKKSDLASLYFPELAPHQACNRLRRWIIRCKELHEELLLSGYSPTQRFFTPRQVRLIIRYLGEPG</sequence>